<dbReference type="Pfam" id="PF02995">
    <property type="entry name" value="DUF229"/>
    <property type="match status" value="1"/>
</dbReference>
<reference evidence="1 2" key="1">
    <citation type="submission" date="2018-08" db="EMBL/GenBank/DDBJ databases">
        <authorList>
            <person name="Laetsch R D."/>
            <person name="Stevens L."/>
            <person name="Kumar S."/>
            <person name="Blaxter L. M."/>
        </authorList>
    </citation>
    <scope>NUCLEOTIDE SEQUENCE [LARGE SCALE GENOMIC DNA]</scope>
</reference>
<evidence type="ECO:0008006" key="3">
    <source>
        <dbReference type="Google" id="ProtNLM"/>
    </source>
</evidence>
<dbReference type="AlphaFoldDB" id="A0A3P7JPL3"/>
<accession>A0A3P7JPL3</accession>
<dbReference type="InterPro" id="IPR004245">
    <property type="entry name" value="DUF229"/>
</dbReference>
<name>A0A3P7JPL3_LITSI</name>
<proteinExistence type="predicted"/>
<dbReference type="PANTHER" id="PTHR10974:SF75">
    <property type="entry name" value="SULFATASE DOMAIN-CONTAINING PROTEIN"/>
    <property type="match status" value="1"/>
</dbReference>
<feature type="non-terminal residue" evidence="1">
    <location>
        <position position="357"/>
    </location>
</feature>
<dbReference type="InterPro" id="IPR017850">
    <property type="entry name" value="Alkaline_phosphatase_core_sf"/>
</dbReference>
<dbReference type="EMBL" id="UYRX01002192">
    <property type="protein sequence ID" value="VDM92884.1"/>
    <property type="molecule type" value="Genomic_DNA"/>
</dbReference>
<dbReference type="Gene3D" id="3.40.720.10">
    <property type="entry name" value="Alkaline Phosphatase, subunit A"/>
    <property type="match status" value="1"/>
</dbReference>
<sequence length="357" mass="41674">MSNSKVLRQFYDATTFYYHNKAGLNSRPNAFAMFTGTRIFALDERRFPGKSKSEYPNSCKQGVRRNETVTYDFIDQNYASIIAEDWVGTFNWPTCKGYGEPPTDHYGGALIQRSINPADAKHFKDYFYMGECEERYHKALNYVTKFLNAYNGTSKFVMVWLARIAHNSASGLYRTDADFANFFRKHVNELANSFVFVMGDHGLRFGGIRRTPLGEIEDNNPLLMMALPKYLRSNKQLILNLKQNSRRHTSQFDFYATLYDIARYARKDNFQKWDEHDFREEFGAVRGGIRAKSMLRPILYDRTCEEMEIPDEYCICERIWHKVDIYGDDAMRAAQILIEDINNSLKQRNVSEICETL</sequence>
<organism evidence="1 2">
    <name type="scientific">Litomosoides sigmodontis</name>
    <name type="common">Filarial nematode worm</name>
    <dbReference type="NCBI Taxonomy" id="42156"/>
    <lineage>
        <taxon>Eukaryota</taxon>
        <taxon>Metazoa</taxon>
        <taxon>Ecdysozoa</taxon>
        <taxon>Nematoda</taxon>
        <taxon>Chromadorea</taxon>
        <taxon>Rhabditida</taxon>
        <taxon>Spirurina</taxon>
        <taxon>Spiruromorpha</taxon>
        <taxon>Filarioidea</taxon>
        <taxon>Onchocercidae</taxon>
        <taxon>Litomosoides</taxon>
    </lineage>
</organism>
<dbReference type="CDD" id="cd16021">
    <property type="entry name" value="ALP_like"/>
    <property type="match status" value="1"/>
</dbReference>
<dbReference type="GO" id="GO:0005615">
    <property type="term" value="C:extracellular space"/>
    <property type="evidence" value="ECO:0007669"/>
    <property type="project" value="TreeGrafter"/>
</dbReference>
<evidence type="ECO:0000313" key="2">
    <source>
        <dbReference type="Proteomes" id="UP000277928"/>
    </source>
</evidence>
<dbReference type="Proteomes" id="UP000277928">
    <property type="component" value="Unassembled WGS sequence"/>
</dbReference>
<dbReference type="OMA" id="RIRNTAM"/>
<dbReference type="OrthoDB" id="5782315at2759"/>
<dbReference type="STRING" id="42156.A0A3P7JPL3"/>
<dbReference type="PANTHER" id="PTHR10974">
    <property type="entry name" value="FI08016P-RELATED"/>
    <property type="match status" value="1"/>
</dbReference>
<gene>
    <name evidence="1" type="ORF">NLS_LOCUS9964</name>
</gene>
<keyword evidence="2" id="KW-1185">Reference proteome</keyword>
<dbReference type="SUPFAM" id="SSF53649">
    <property type="entry name" value="Alkaline phosphatase-like"/>
    <property type="match status" value="1"/>
</dbReference>
<evidence type="ECO:0000313" key="1">
    <source>
        <dbReference type="EMBL" id="VDM92884.1"/>
    </source>
</evidence>
<protein>
    <recommendedName>
        <fullName evidence="3">Sulfatase N-terminal domain-containing protein</fullName>
    </recommendedName>
</protein>